<protein>
    <recommendedName>
        <fullName evidence="4">Mitochondrial division protein 1</fullName>
    </recommendedName>
</protein>
<comment type="similarity">
    <text evidence="3">Belongs to the WD repeat MDV1/CAF4 family.</text>
</comment>
<dbReference type="PANTHER" id="PTHR22847">
    <property type="entry name" value="WD40 REPEAT PROTEIN"/>
    <property type="match status" value="1"/>
</dbReference>
<evidence type="ECO:0000313" key="8">
    <source>
        <dbReference type="Proteomes" id="UP001590950"/>
    </source>
</evidence>
<evidence type="ECO:0000256" key="5">
    <source>
        <dbReference type="ARBA" id="ARBA00043913"/>
    </source>
</evidence>
<sequence length="117" mass="12897">MKPKVQADWNNALQILEGHSGWVSSVAFSPDGKQVVSGSYDRTVRLWDSVTGAALQTLEGPALSTVRNWVVEGDVSLLWLPPEYRETCISVWNKVIALGHESGRISILGFKEGPKYI</sequence>
<dbReference type="PROSITE" id="PS50082">
    <property type="entry name" value="WD_REPEATS_2"/>
    <property type="match status" value="1"/>
</dbReference>
<comment type="function">
    <text evidence="5">Involved in mitochondrial fission. Acts as an adapter protein required to form mitochondrial fission complexes. Formation of these complexes is required to promote constriction and fission of the mitochondrial compartment at a late step in mitochondrial division.</text>
</comment>
<dbReference type="Pfam" id="PF00400">
    <property type="entry name" value="WD40"/>
    <property type="match status" value="1"/>
</dbReference>
<dbReference type="InterPro" id="IPR036322">
    <property type="entry name" value="WD40_repeat_dom_sf"/>
</dbReference>
<accession>A0ABR4A3Q2</accession>
<proteinExistence type="inferred from homology"/>
<dbReference type="EMBL" id="JBEFKJ010000020">
    <property type="protein sequence ID" value="KAL2040552.1"/>
    <property type="molecule type" value="Genomic_DNA"/>
</dbReference>
<keyword evidence="1 6" id="KW-0853">WD repeat</keyword>
<reference evidence="7 8" key="1">
    <citation type="submission" date="2024-09" db="EMBL/GenBank/DDBJ databases">
        <title>Rethinking Asexuality: The Enigmatic Case of Functional Sexual Genes in Lepraria (Stereocaulaceae).</title>
        <authorList>
            <person name="Doellman M."/>
            <person name="Sun Y."/>
            <person name="Barcenas-Pena A."/>
            <person name="Lumbsch H.T."/>
            <person name="Grewe F."/>
        </authorList>
    </citation>
    <scope>NUCLEOTIDE SEQUENCE [LARGE SCALE GENOMIC DNA]</scope>
    <source>
        <strain evidence="7 8">Mercado 3170</strain>
    </source>
</reference>
<evidence type="ECO:0000256" key="4">
    <source>
        <dbReference type="ARBA" id="ARBA00039789"/>
    </source>
</evidence>
<dbReference type="InterPro" id="IPR001680">
    <property type="entry name" value="WD40_rpt"/>
</dbReference>
<organism evidence="7 8">
    <name type="scientific">Stereocaulon virgatum</name>
    <dbReference type="NCBI Taxonomy" id="373712"/>
    <lineage>
        <taxon>Eukaryota</taxon>
        <taxon>Fungi</taxon>
        <taxon>Dikarya</taxon>
        <taxon>Ascomycota</taxon>
        <taxon>Pezizomycotina</taxon>
        <taxon>Lecanoromycetes</taxon>
        <taxon>OSLEUM clade</taxon>
        <taxon>Lecanoromycetidae</taxon>
        <taxon>Lecanorales</taxon>
        <taxon>Lecanorineae</taxon>
        <taxon>Stereocaulaceae</taxon>
        <taxon>Stereocaulon</taxon>
    </lineage>
</organism>
<gene>
    <name evidence="7" type="ORF">N7G274_006531</name>
</gene>
<evidence type="ECO:0000256" key="2">
    <source>
        <dbReference type="ARBA" id="ARBA00022737"/>
    </source>
</evidence>
<evidence type="ECO:0000256" key="3">
    <source>
        <dbReference type="ARBA" id="ARBA00038415"/>
    </source>
</evidence>
<dbReference type="Proteomes" id="UP001590950">
    <property type="component" value="Unassembled WGS sequence"/>
</dbReference>
<evidence type="ECO:0000313" key="7">
    <source>
        <dbReference type="EMBL" id="KAL2040552.1"/>
    </source>
</evidence>
<dbReference type="SUPFAM" id="SSF50978">
    <property type="entry name" value="WD40 repeat-like"/>
    <property type="match status" value="1"/>
</dbReference>
<feature type="repeat" description="WD" evidence="6">
    <location>
        <begin position="16"/>
        <end position="57"/>
    </location>
</feature>
<comment type="caution">
    <text evidence="7">The sequence shown here is derived from an EMBL/GenBank/DDBJ whole genome shotgun (WGS) entry which is preliminary data.</text>
</comment>
<dbReference type="SMART" id="SM00320">
    <property type="entry name" value="WD40"/>
    <property type="match status" value="1"/>
</dbReference>
<name>A0ABR4A3Q2_9LECA</name>
<dbReference type="PANTHER" id="PTHR22847:SF637">
    <property type="entry name" value="WD REPEAT DOMAIN 5B"/>
    <property type="match status" value="1"/>
</dbReference>
<dbReference type="PROSITE" id="PS50294">
    <property type="entry name" value="WD_REPEATS_REGION"/>
    <property type="match status" value="1"/>
</dbReference>
<keyword evidence="2" id="KW-0677">Repeat</keyword>
<keyword evidence="8" id="KW-1185">Reference proteome</keyword>
<dbReference type="Gene3D" id="2.130.10.10">
    <property type="entry name" value="YVTN repeat-like/Quinoprotein amine dehydrogenase"/>
    <property type="match status" value="1"/>
</dbReference>
<dbReference type="InterPro" id="IPR015943">
    <property type="entry name" value="WD40/YVTN_repeat-like_dom_sf"/>
</dbReference>
<evidence type="ECO:0000256" key="6">
    <source>
        <dbReference type="PROSITE-ProRule" id="PRU00221"/>
    </source>
</evidence>
<evidence type="ECO:0000256" key="1">
    <source>
        <dbReference type="ARBA" id="ARBA00022574"/>
    </source>
</evidence>